<comment type="cofactor">
    <cofactor evidence="2">
        <name>[4Fe-4S] cluster</name>
        <dbReference type="ChEBI" id="CHEBI:49883"/>
    </cofactor>
</comment>
<dbReference type="PANTHER" id="PTHR24421">
    <property type="entry name" value="NITRATE/NITRITE SENSOR PROTEIN NARX-RELATED"/>
    <property type="match status" value="1"/>
</dbReference>
<evidence type="ECO:0000256" key="2">
    <source>
        <dbReference type="ARBA" id="ARBA00001966"/>
    </source>
</evidence>
<dbReference type="Pfam" id="PF07730">
    <property type="entry name" value="HisKA_3"/>
    <property type="match status" value="1"/>
</dbReference>
<dbReference type="CDD" id="cd16917">
    <property type="entry name" value="HATPase_UhpB-NarQ-NarX-like"/>
    <property type="match status" value="1"/>
</dbReference>
<evidence type="ECO:0000259" key="18">
    <source>
        <dbReference type="PROSITE" id="PS50109"/>
    </source>
</evidence>
<keyword evidence="8" id="KW-0808">Transferase</keyword>
<evidence type="ECO:0000256" key="10">
    <source>
        <dbReference type="ARBA" id="ARBA00022777"/>
    </source>
</evidence>
<dbReference type="InterPro" id="IPR050482">
    <property type="entry name" value="Sensor_HK_TwoCompSys"/>
</dbReference>
<dbReference type="SUPFAM" id="SSF55874">
    <property type="entry name" value="ATPase domain of HSP90 chaperone/DNA topoisomerase II/histidine kinase"/>
    <property type="match status" value="1"/>
</dbReference>
<dbReference type="EC" id="2.7.13.3" evidence="4"/>
<reference evidence="20" key="1">
    <citation type="journal article" date="2019" name="Int. J. Syst. Evol. Microbiol.">
        <title>The Global Catalogue of Microorganisms (GCM) 10K type strain sequencing project: providing services to taxonomists for standard genome sequencing and annotation.</title>
        <authorList>
            <consortium name="The Broad Institute Genomics Platform"/>
            <consortium name="The Broad Institute Genome Sequencing Center for Infectious Disease"/>
            <person name="Wu L."/>
            <person name="Ma J."/>
        </authorList>
    </citation>
    <scope>NUCLEOTIDE SEQUENCE [LARGE SCALE GENOMIC DNA]</scope>
    <source>
        <strain evidence="20">DT72</strain>
    </source>
</reference>
<evidence type="ECO:0000256" key="17">
    <source>
        <dbReference type="SAM" id="Phobius"/>
    </source>
</evidence>
<evidence type="ECO:0000256" key="11">
    <source>
        <dbReference type="ARBA" id="ARBA00023004"/>
    </source>
</evidence>
<dbReference type="InterPro" id="IPR011712">
    <property type="entry name" value="Sig_transdc_His_kin_sub3_dim/P"/>
</dbReference>
<dbReference type="RefSeq" id="WP_378484753.1">
    <property type="nucleotide sequence ID" value="NZ_JBHUFB010000009.1"/>
</dbReference>
<evidence type="ECO:0000313" key="19">
    <source>
        <dbReference type="EMBL" id="MFD1812237.1"/>
    </source>
</evidence>
<sequence>MQGNAAFRGPMGLAIHATFYLLLAASTARYLTYHGVSGRWVVVAALVVTLATLYAVVVVQSRRGGPWQPWVWPVLTSWVVLVWLAPSFAWSAFPIFFLCTSVFPRRVAYPVVAGLAVFAGVEFASFSGRTEWPVLLAPLCTGALIVLAFGQVQRENAERERLLGELVDAKTRLAETEREAGMLSERERIAREIHDTVTQGLTSALLHLEAADELRDVEPEKARDEVEVATASLRDNLAETRNLVHYLGAPDLTTQSLDAALLAAARGYVPSAQLQVVGDPVSLPDGVRHTLLRITQSAVSNVRRHAHAQTVGVTLTYLPDAVALDVFDDGVGFEVADAHGFGLPAMRQRVEALGGTFGVESSPGEGTVVAAQIPTAKATQ</sequence>
<feature type="transmembrane region" description="Helical" evidence="17">
    <location>
        <begin position="78"/>
        <end position="100"/>
    </location>
</feature>
<comment type="subcellular location">
    <subcellularLocation>
        <location evidence="3">Cytoplasm</location>
    </subcellularLocation>
</comment>
<keyword evidence="17" id="KW-1133">Transmembrane helix</keyword>
<comment type="caution">
    <text evidence="19">The sequence shown here is derived from an EMBL/GenBank/DDBJ whole genome shotgun (WGS) entry which is preliminary data.</text>
</comment>
<evidence type="ECO:0000256" key="14">
    <source>
        <dbReference type="ARBA" id="ARBA00024827"/>
    </source>
</evidence>
<evidence type="ECO:0000256" key="15">
    <source>
        <dbReference type="ARBA" id="ARBA00030800"/>
    </source>
</evidence>
<keyword evidence="13" id="KW-0411">Iron-sulfur</keyword>
<feature type="domain" description="Histidine kinase" evidence="18">
    <location>
        <begin position="291"/>
        <end position="377"/>
    </location>
</feature>
<dbReference type="InterPro" id="IPR003594">
    <property type="entry name" value="HATPase_dom"/>
</dbReference>
<dbReference type="InterPro" id="IPR017205">
    <property type="entry name" value="Sig_transdc_His_kinase_ChrS"/>
</dbReference>
<protein>
    <recommendedName>
        <fullName evidence="5">Oxygen sensor histidine kinase NreB</fullName>
        <ecNumber evidence="4">2.7.13.3</ecNumber>
    </recommendedName>
    <alternativeName>
        <fullName evidence="15">Nitrogen regulation protein B</fullName>
    </alternativeName>
</protein>
<evidence type="ECO:0000256" key="7">
    <source>
        <dbReference type="ARBA" id="ARBA00022490"/>
    </source>
</evidence>
<keyword evidence="20" id="KW-1185">Reference proteome</keyword>
<keyword evidence="17" id="KW-0812">Transmembrane</keyword>
<keyword evidence="9" id="KW-0479">Metal-binding</keyword>
<feature type="coiled-coil region" evidence="16">
    <location>
        <begin position="152"/>
        <end position="186"/>
    </location>
</feature>
<evidence type="ECO:0000256" key="12">
    <source>
        <dbReference type="ARBA" id="ARBA00023012"/>
    </source>
</evidence>
<dbReference type="InterPro" id="IPR036890">
    <property type="entry name" value="HATPase_C_sf"/>
</dbReference>
<organism evidence="19 20">
    <name type="scientific">Rhodococcus gannanensis</name>
    <dbReference type="NCBI Taxonomy" id="1960308"/>
    <lineage>
        <taxon>Bacteria</taxon>
        <taxon>Bacillati</taxon>
        <taxon>Actinomycetota</taxon>
        <taxon>Actinomycetes</taxon>
        <taxon>Mycobacteriales</taxon>
        <taxon>Nocardiaceae</taxon>
        <taxon>Rhodococcus</taxon>
    </lineage>
</organism>
<keyword evidence="12" id="KW-0902">Two-component regulatory system</keyword>
<keyword evidence="17" id="KW-0472">Membrane</keyword>
<proteinExistence type="predicted"/>
<dbReference type="PROSITE" id="PS50109">
    <property type="entry name" value="HIS_KIN"/>
    <property type="match status" value="1"/>
</dbReference>
<dbReference type="Gene3D" id="1.20.5.1930">
    <property type="match status" value="1"/>
</dbReference>
<keyword evidence="10 19" id="KW-0418">Kinase</keyword>
<feature type="transmembrane region" description="Helical" evidence="17">
    <location>
        <begin position="132"/>
        <end position="152"/>
    </location>
</feature>
<dbReference type="SMART" id="SM00387">
    <property type="entry name" value="HATPase_c"/>
    <property type="match status" value="1"/>
</dbReference>
<comment type="catalytic activity">
    <reaction evidence="1">
        <text>ATP + protein L-histidine = ADP + protein N-phospho-L-histidine.</text>
        <dbReference type="EC" id="2.7.13.3"/>
    </reaction>
</comment>
<evidence type="ECO:0000256" key="16">
    <source>
        <dbReference type="SAM" id="Coils"/>
    </source>
</evidence>
<keyword evidence="11" id="KW-0408">Iron</keyword>
<dbReference type="GO" id="GO:0016301">
    <property type="term" value="F:kinase activity"/>
    <property type="evidence" value="ECO:0007669"/>
    <property type="project" value="UniProtKB-KW"/>
</dbReference>
<dbReference type="PIRSF" id="PIRSF037434">
    <property type="entry name" value="STHK_ChrS"/>
    <property type="match status" value="1"/>
</dbReference>
<evidence type="ECO:0000256" key="9">
    <source>
        <dbReference type="ARBA" id="ARBA00022723"/>
    </source>
</evidence>
<feature type="transmembrane region" description="Helical" evidence="17">
    <location>
        <begin position="40"/>
        <end position="58"/>
    </location>
</feature>
<dbReference type="EMBL" id="JBHUFB010000009">
    <property type="protein sequence ID" value="MFD1812237.1"/>
    <property type="molecule type" value="Genomic_DNA"/>
</dbReference>
<evidence type="ECO:0000256" key="4">
    <source>
        <dbReference type="ARBA" id="ARBA00012438"/>
    </source>
</evidence>
<evidence type="ECO:0000256" key="5">
    <source>
        <dbReference type="ARBA" id="ARBA00017322"/>
    </source>
</evidence>
<evidence type="ECO:0000313" key="20">
    <source>
        <dbReference type="Proteomes" id="UP001597286"/>
    </source>
</evidence>
<evidence type="ECO:0000256" key="8">
    <source>
        <dbReference type="ARBA" id="ARBA00022679"/>
    </source>
</evidence>
<dbReference type="InterPro" id="IPR005467">
    <property type="entry name" value="His_kinase_dom"/>
</dbReference>
<evidence type="ECO:0000256" key="1">
    <source>
        <dbReference type="ARBA" id="ARBA00000085"/>
    </source>
</evidence>
<dbReference type="Gene3D" id="3.30.565.10">
    <property type="entry name" value="Histidine kinase-like ATPase, C-terminal domain"/>
    <property type="match status" value="1"/>
</dbReference>
<evidence type="ECO:0000256" key="13">
    <source>
        <dbReference type="ARBA" id="ARBA00023014"/>
    </source>
</evidence>
<dbReference type="PRINTS" id="PR00344">
    <property type="entry name" value="BCTRLSENSOR"/>
</dbReference>
<dbReference type="PANTHER" id="PTHR24421:SF62">
    <property type="entry name" value="SENSORY TRANSDUCTION HISTIDINE KINASE"/>
    <property type="match status" value="1"/>
</dbReference>
<keyword evidence="16" id="KW-0175">Coiled coil</keyword>
<dbReference type="InterPro" id="IPR004358">
    <property type="entry name" value="Sig_transdc_His_kin-like_C"/>
</dbReference>
<dbReference type="Pfam" id="PF02518">
    <property type="entry name" value="HATPase_c"/>
    <property type="match status" value="1"/>
</dbReference>
<feature type="transmembrane region" description="Helical" evidence="17">
    <location>
        <begin position="107"/>
        <end position="126"/>
    </location>
</feature>
<evidence type="ECO:0000256" key="3">
    <source>
        <dbReference type="ARBA" id="ARBA00004496"/>
    </source>
</evidence>
<keyword evidence="7" id="KW-0963">Cytoplasm</keyword>
<comment type="function">
    <text evidence="14">Member of the two-component regulatory system NreB/NreC involved in the control of dissimilatory nitrate/nitrite reduction in response to oxygen. NreB functions as a direct oxygen sensor histidine kinase which is autophosphorylated, in the absence of oxygen, probably at the conserved histidine residue, and transfers its phosphate group probably to a conserved aspartate residue of NreC. NreB/NreC activates the expression of the nitrate (narGHJI) and nitrite (nir) reductase operons, as well as the putative nitrate transporter gene narT.</text>
</comment>
<gene>
    <name evidence="19" type="ORF">ACFSJG_08425</name>
</gene>
<accession>A0ABW4P192</accession>
<keyword evidence="6" id="KW-0004">4Fe-4S</keyword>
<evidence type="ECO:0000256" key="6">
    <source>
        <dbReference type="ARBA" id="ARBA00022485"/>
    </source>
</evidence>
<name>A0ABW4P192_9NOCA</name>
<dbReference type="Proteomes" id="UP001597286">
    <property type="component" value="Unassembled WGS sequence"/>
</dbReference>
<feature type="transmembrane region" description="Helical" evidence="17">
    <location>
        <begin position="6"/>
        <end position="28"/>
    </location>
</feature>